<dbReference type="Proteomes" id="UP000182276">
    <property type="component" value="Unassembled WGS sequence"/>
</dbReference>
<evidence type="ECO:0000313" key="2">
    <source>
        <dbReference type="EMBL" id="SDL97300.1"/>
    </source>
</evidence>
<dbReference type="GO" id="GO:0016740">
    <property type="term" value="F:transferase activity"/>
    <property type="evidence" value="ECO:0007669"/>
    <property type="project" value="UniProtKB-KW"/>
</dbReference>
<keyword evidence="2" id="KW-0808">Transferase</keyword>
<reference evidence="2 3" key="1">
    <citation type="submission" date="2016-10" db="EMBL/GenBank/DDBJ databases">
        <authorList>
            <person name="Varghese N."/>
            <person name="Submissions S."/>
        </authorList>
    </citation>
    <scope>NUCLEOTIDE SEQUENCE [LARGE SCALE GENOMIC DNA]</scope>
    <source>
        <strain evidence="2 3">DSM 6083</strain>
    </source>
</reference>
<accession>A0ABY0QVI7</accession>
<feature type="domain" description="Phosphoribosyltransferase" evidence="1">
    <location>
        <begin position="46"/>
        <end position="212"/>
    </location>
</feature>
<dbReference type="Gene3D" id="3.30.1310.20">
    <property type="entry name" value="PRTase-like"/>
    <property type="match status" value="1"/>
</dbReference>
<sequence length="252" mass="27463">MRRLRCLAGQAVGRNLGQTQTIFADAEETTMSLTIPFPDRRYAGQALAERLHQLGDWAGALVLALPRGGVPVAFEVAERLGLELDILVVRKLGAPGNRELAMGAIASGGVRVMNPDVVRLSHASQAEIDATMVQETDELYRREKAYRADRPRPVIKGRAVILVDDGLATGATMRAAAEAVRKLGATRITVAVPVAAPESVAQLERIADRVVCLHMPYDLYAIGRWYELFDQTSDRQVVELLQQAWARGGEPA</sequence>
<comment type="caution">
    <text evidence="2">The sequence shown here is derived from an EMBL/GenBank/DDBJ whole genome shotgun (WGS) entry which is preliminary data.</text>
</comment>
<evidence type="ECO:0000259" key="1">
    <source>
        <dbReference type="Pfam" id="PF00156"/>
    </source>
</evidence>
<dbReference type="SUPFAM" id="SSF53271">
    <property type="entry name" value="PRTase-like"/>
    <property type="match status" value="1"/>
</dbReference>
<dbReference type="Pfam" id="PF00156">
    <property type="entry name" value="Pribosyltran"/>
    <property type="match status" value="1"/>
</dbReference>
<organism evidence="2 3">
    <name type="scientific">Stutzerimonas balearica DSM 6083</name>
    <dbReference type="NCBI Taxonomy" id="1123016"/>
    <lineage>
        <taxon>Bacteria</taxon>
        <taxon>Pseudomonadati</taxon>
        <taxon>Pseudomonadota</taxon>
        <taxon>Gammaproteobacteria</taxon>
        <taxon>Pseudomonadales</taxon>
        <taxon>Pseudomonadaceae</taxon>
        <taxon>Stutzerimonas</taxon>
    </lineage>
</organism>
<keyword evidence="3" id="KW-1185">Reference proteome</keyword>
<name>A0ABY0QVI7_9GAMM</name>
<dbReference type="Gene3D" id="3.40.50.2020">
    <property type="match status" value="1"/>
</dbReference>
<evidence type="ECO:0000313" key="3">
    <source>
        <dbReference type="Proteomes" id="UP000182276"/>
    </source>
</evidence>
<dbReference type="EMBL" id="FNHO01000001">
    <property type="protein sequence ID" value="SDL97300.1"/>
    <property type="molecule type" value="Genomic_DNA"/>
</dbReference>
<protein>
    <submittedName>
        <fullName evidence="2">Phosphoribosyl transferase</fullName>
    </submittedName>
</protein>
<proteinExistence type="predicted"/>
<gene>
    <name evidence="2" type="ORF">SAMN05660875_101355</name>
</gene>
<dbReference type="InterPro" id="IPR000836">
    <property type="entry name" value="PRTase_dom"/>
</dbReference>
<dbReference type="CDD" id="cd06223">
    <property type="entry name" value="PRTases_typeI"/>
    <property type="match status" value="1"/>
</dbReference>
<dbReference type="InterPro" id="IPR029057">
    <property type="entry name" value="PRTase-like"/>
</dbReference>